<dbReference type="PANTHER" id="PTHR35615">
    <property type="entry name" value="PRESENT IN THE OUTER MITOCHONDRIAL MEMBRANE PROTEOME 22-RELATED"/>
    <property type="match status" value="1"/>
</dbReference>
<feature type="compositionally biased region" description="Low complexity" evidence="2">
    <location>
        <begin position="34"/>
        <end position="43"/>
    </location>
</feature>
<evidence type="ECO:0000256" key="1">
    <source>
        <dbReference type="SAM" id="Coils"/>
    </source>
</evidence>
<feature type="compositionally biased region" description="Low complexity" evidence="2">
    <location>
        <begin position="1"/>
        <end position="24"/>
    </location>
</feature>
<reference evidence="3 4" key="1">
    <citation type="journal article" date="2015" name="PLoS Pathog.">
        <title>Leptomonas seymouri: Adaptations to the Dixenous Life Cycle Analyzed by Genome Sequencing, Transcriptome Profiling and Co-infection with Leishmania donovani.</title>
        <authorList>
            <person name="Kraeva N."/>
            <person name="Butenko A."/>
            <person name="Hlavacova J."/>
            <person name="Kostygov A."/>
            <person name="Myskova J."/>
            <person name="Grybchuk D."/>
            <person name="Lestinova T."/>
            <person name="Votypka J."/>
            <person name="Volf P."/>
            <person name="Opperdoes F."/>
            <person name="Flegontov P."/>
            <person name="Lukes J."/>
            <person name="Yurchenko V."/>
        </authorList>
    </citation>
    <scope>NUCLEOTIDE SEQUENCE [LARGE SCALE GENOMIC DNA]</scope>
    <source>
        <strain evidence="3 4">ATCC 30220</strain>
    </source>
</reference>
<feature type="region of interest" description="Disordered" evidence="2">
    <location>
        <begin position="501"/>
        <end position="536"/>
    </location>
</feature>
<dbReference type="SUPFAM" id="SSF52540">
    <property type="entry name" value="P-loop containing nucleoside triphosphate hydrolases"/>
    <property type="match status" value="1"/>
</dbReference>
<dbReference type="PANTHER" id="PTHR35615:SF2">
    <property type="entry name" value="PROTEIN KINASE DOMAIN-CONTAINING PROTEIN"/>
    <property type="match status" value="1"/>
</dbReference>
<protein>
    <submittedName>
        <fullName evidence="3">Uncharacterized protein</fullName>
    </submittedName>
</protein>
<feature type="region of interest" description="Disordered" evidence="2">
    <location>
        <begin position="219"/>
        <end position="265"/>
    </location>
</feature>
<proteinExistence type="predicted"/>
<feature type="region of interest" description="Disordered" evidence="2">
    <location>
        <begin position="1682"/>
        <end position="1704"/>
    </location>
</feature>
<feature type="region of interest" description="Disordered" evidence="2">
    <location>
        <begin position="2691"/>
        <end position="2733"/>
    </location>
</feature>
<feature type="compositionally biased region" description="Polar residues" evidence="2">
    <location>
        <begin position="2275"/>
        <end position="2292"/>
    </location>
</feature>
<evidence type="ECO:0000313" key="3">
    <source>
        <dbReference type="EMBL" id="KPI88098.1"/>
    </source>
</evidence>
<dbReference type="InterPro" id="IPR027417">
    <property type="entry name" value="P-loop_NTPase"/>
</dbReference>
<feature type="compositionally biased region" description="Low complexity" evidence="2">
    <location>
        <begin position="1054"/>
        <end position="1073"/>
    </location>
</feature>
<feature type="region of interest" description="Disordered" evidence="2">
    <location>
        <begin position="758"/>
        <end position="892"/>
    </location>
</feature>
<keyword evidence="4" id="KW-1185">Reference proteome</keyword>
<feature type="compositionally biased region" description="Polar residues" evidence="2">
    <location>
        <begin position="384"/>
        <end position="406"/>
    </location>
</feature>
<dbReference type="EMBL" id="LJSK01000062">
    <property type="protein sequence ID" value="KPI88098.1"/>
    <property type="molecule type" value="Genomic_DNA"/>
</dbReference>
<dbReference type="VEuPathDB" id="TriTrypDB:Lsey_0062_0160"/>
<gene>
    <name evidence="3" type="ORF">ABL78_2828</name>
</gene>
<feature type="coiled-coil region" evidence="1">
    <location>
        <begin position="1593"/>
        <end position="1620"/>
    </location>
</feature>
<feature type="compositionally biased region" description="Low complexity" evidence="2">
    <location>
        <begin position="2714"/>
        <end position="2729"/>
    </location>
</feature>
<feature type="region of interest" description="Disordered" evidence="2">
    <location>
        <begin position="1029"/>
        <end position="1093"/>
    </location>
</feature>
<feature type="compositionally biased region" description="Basic and acidic residues" evidence="2">
    <location>
        <begin position="2293"/>
        <end position="2304"/>
    </location>
</feature>
<dbReference type="OMA" id="CLNECQW"/>
<feature type="region of interest" description="Disordered" evidence="2">
    <location>
        <begin position="1470"/>
        <end position="1490"/>
    </location>
</feature>
<dbReference type="OrthoDB" id="265787at2759"/>
<feature type="compositionally biased region" description="Low complexity" evidence="2">
    <location>
        <begin position="518"/>
        <end position="536"/>
    </location>
</feature>
<feature type="compositionally biased region" description="Low complexity" evidence="2">
    <location>
        <begin position="1029"/>
        <end position="1044"/>
    </location>
</feature>
<evidence type="ECO:0000256" key="2">
    <source>
        <dbReference type="SAM" id="MobiDB-lite"/>
    </source>
</evidence>
<dbReference type="Proteomes" id="UP000038009">
    <property type="component" value="Unassembled WGS sequence"/>
</dbReference>
<feature type="region of interest" description="Disordered" evidence="2">
    <location>
        <begin position="596"/>
        <end position="656"/>
    </location>
</feature>
<organism evidence="3 4">
    <name type="scientific">Leptomonas seymouri</name>
    <dbReference type="NCBI Taxonomy" id="5684"/>
    <lineage>
        <taxon>Eukaryota</taxon>
        <taxon>Discoba</taxon>
        <taxon>Euglenozoa</taxon>
        <taxon>Kinetoplastea</taxon>
        <taxon>Metakinetoplastina</taxon>
        <taxon>Trypanosomatida</taxon>
        <taxon>Trypanosomatidae</taxon>
        <taxon>Leishmaniinae</taxon>
        <taxon>Leptomonas</taxon>
    </lineage>
</organism>
<comment type="caution">
    <text evidence="3">The sequence shown here is derived from an EMBL/GenBank/DDBJ whole genome shotgun (WGS) entry which is preliminary data.</text>
</comment>
<feature type="region of interest" description="Disordered" evidence="2">
    <location>
        <begin position="1280"/>
        <end position="1315"/>
    </location>
</feature>
<feature type="region of interest" description="Disordered" evidence="2">
    <location>
        <begin position="1"/>
        <end position="62"/>
    </location>
</feature>
<accession>A0A0N1PF40</accession>
<evidence type="ECO:0000313" key="4">
    <source>
        <dbReference type="Proteomes" id="UP000038009"/>
    </source>
</evidence>
<sequence>MNDVMPSPRTSESSLSTGSGLSGRYDLESALHASGQQGDSSGQRSATGLNDNNSHDASQSNDKRFSRYSVGIAGSQPPTLQSVHRGSAQKWRAPLLGCSSQDDRTLATDSNAATTTSPLLTNKSKSVPFACSPRMVADNKVGRHRCYAQALQTPLTDTGIVASSPRTIQRSHNDQESYSNSDSLLSLVEMQPTRTGAQRVPVAPTPLASSATTIIATPTRRPCNDRRGSLSNSPGEVDASSTSGAVSARTGSTRTPMGPRKSPLSQAKLVTSVPTYLPNASSQSSRGAAVCPSFPREPLHFGKLVADGAGAPKENILTGTEMASLATCGSVVPRTSPQREEFSSSDSTLVHRHTAVLPVEPREVRPAAPLPDEGSNAEGRDSSARSPTSTTSYNRRVSTSHSGSGVFSMHTLVSRSKNVNNFDYGLSALGFPVEGPKQQPPRPRGVSSGSPGANGSDVSSFWVSPSDVGGVAQGGCCNDSGLEPITTSLNDVTVTTTTHSTLPSLLQNRQSSLQVRQSNSAGASSRSSPPSHSSISVTVNSAQMTPLVSLVRRTSGGVSSAGPAMAIGNAVDALRQQRGRSPSCLNHSVPVGATRVAASGSIPAPSLSSGKRKEEDASGDARPAEINADTTNGAVGAVARSPRKSAPRPPPCGPNDATLLRSSDCVPELRVSSSPSHCYLEETRANRGMAYEGAPLPASFASTTGTLPSSNRSSGALSSVSLRSTILQPRCLPRNLDDTHDLRLASSNDFFVLSKRGGGDAAGGGGSVNSNSSCIARTPGPHAPQPLQPSPGVATPDKGNPRLLGRRAGPLGTPVDEVASELDRDELLAPPLPRNSDNDDDDSLSYEDSDSSNTEGNGEEAHGNTEGSQTCLEGGRDGRSARASRPFVRRSSKSDIKVLVNADRKDTKIFSDRNSDDERVNTHPGRGTTFEKRQQLARTSRETFLPFDAVATVGSRGFSSLLLTSFLRRAGSSETAWTPMSSGVVWSPQLVTSTSSSPPSSMAATMTGISYGSRCASVWSQESVPSACGGAAAADGAAPPNTGAVCDSEPTKPGRCSGSAAAGPSSLSGAQGATSGRGASLREPASLRTPVKRSENLSLLPSVGGSSAVTSEALPRELSREGVLRWAKPFAAVQVECADSSTTTSASRQQGTGESLLRQLELSNHRAWQDARVLSVLEHRTPAPTAATRVFAVDNGYVTRVVQNDLMGDCETDECVERCAATAAHGAADKDDGALPSSQALPSVLVDTAVRRFFEDGENAIVVVMDTAADFTARHAASMTKGNHRLTPSAGVDTKDPNRFKGATNRPNSSRDGVSPLMSTWVARTMCRKVVEAFVAFKGAQSTALPGLISDLKVAVALVPVLPNTSNTSSYPPLSPPPVQSVKAVFYDAVSWASSPQDSSRQLEVATSPIFGTCLNECQWLVVEDESDIQAVFTLLNSLCTELQGQQGFLYVQFLHQCFIPGAATAAVSSTGGGGTSAPRDAAGPARRRSGGCRSAAQLISAPRSCFQDDIVVSSFAVACTPFPQVFEAILDQRADTPWPLLRYALGKGPSTVLGVSRVHEEDEEAAYPLSLLQRMRSIQHPRPRRGSVLTFVAEQRNKMADLKRRLLDAEDRVMRANSTAASRATMKRLSVLISKLECSAKDAEEFLFDPGSAHVPVYVNARRPLVRATNDSPADLQMQLQQHRQPISPSPSPHSSFPPECAPARPCSSASLVGTGEPLLLAMVQHYNPTTDAIAVSAIPIERKGTGKWTMSPRDAVADARRAQRPLPRVLTAWLTLNKSVSFEVDEVTSLNILNDSAAPLPVCETWRCFGMRFHAGYNATAVVVQEREGEDRLWSLRVTLELVHGVLKDTWSPRCSTTATLCTLSSTPPSNEVMRVAVSVYRMSGSMVADLLCDSTTSRATIGSVAFTPATLAFRPLTGAAVPLNVTSQVVESLPQLETVLREAVERLRTAQSNAKNGAAPGGSAAAVLTRESLTAPGYTVTSVELTQRVVQGGCVDDVYVSSLSVIDLGGHFSLLEDAIKAGAALEEAAGSASTSASASAAVGREKGAPLTTLPSVSAMLLARLLVKQRDLVVCAVALPPVPSATSAYGLLGSLKEFQQSAACAPGLSNSRPPGSVRRFMVHLQSLLAETGTQRGIDASSLSNVRSALRHAQAVIVNPRKAAFVPYPYTQSDADTMRLPAVSHPPLDATALRSSPGALAVLERQQEKSSTLPFPPQQDESGTGDHASGRVARRRTGIATGEQQEAAAAPARTSVPRRLGAAAHAGATADTTLCSSVQGTSTPCTGADNTQAERERRSKKEGHNVDVAYYGVQYRGPDRILTQRDVTRFLAQRQGCLPLPQTSAAEKVPSVVRSAEGEEGESEEESEAVLIPSVLVLNASTTSSYVKQHGTSILIPLPSPSGSQFASYASNEIVNIKPTSTGMKSSLLMRVVSCVSRGRTAALLISDTEPCNSASCIAWLTLRTVMGGVFQSLRMKEAEGVRHCAVLRAFLIEEKRENEFADLLAPQLTAVQPRHVLTRLKHSPFCGPLPANATSLPVKDLHDVNVALSSVLAAALLAHQATAAEPLRGAIVLQLTFHQFIPATADQPADVVVSSLWCVQMGCSAGWIEAIHLEPSSATGTLLQYWMGGPCYTTTIVGLSRFRGVRMATWKELLDVQRQLREVPLRLPRSGSVQAYIASLQRCLSRAERGAGSSMMPASTDDAKPAEDKKTSASMAPTSTSSSARSSPINIEKIGKGISSGAAKNADSLMRVTALLREAQRLVERGPDLGKSAQLPSLLAHEAKTFGDLDEKRGCRS</sequence>
<keyword evidence="1" id="KW-0175">Coiled coil</keyword>
<feature type="compositionally biased region" description="Acidic residues" evidence="2">
    <location>
        <begin position="838"/>
        <end position="850"/>
    </location>
</feature>
<feature type="compositionally biased region" description="Low complexity" evidence="2">
    <location>
        <begin position="2262"/>
        <end position="2274"/>
    </location>
</feature>
<feature type="compositionally biased region" description="Polar residues" evidence="2">
    <location>
        <begin position="507"/>
        <end position="517"/>
    </location>
</feature>
<feature type="region of interest" description="Disordered" evidence="2">
    <location>
        <begin position="433"/>
        <end position="461"/>
    </location>
</feature>
<feature type="region of interest" description="Disordered" evidence="2">
    <location>
        <begin position="332"/>
        <end position="406"/>
    </location>
</feature>
<feature type="compositionally biased region" description="Basic and acidic residues" evidence="2">
    <location>
        <begin position="2703"/>
        <end position="2713"/>
    </location>
</feature>
<feature type="compositionally biased region" description="Polar residues" evidence="2">
    <location>
        <begin position="229"/>
        <end position="255"/>
    </location>
</feature>
<feature type="region of interest" description="Disordered" evidence="2">
    <location>
        <begin position="2205"/>
        <end position="2304"/>
    </location>
</feature>
<feature type="compositionally biased region" description="Polar residues" evidence="2">
    <location>
        <begin position="44"/>
        <end position="60"/>
    </location>
</feature>
<name>A0A0N1PF40_LEPSE</name>